<organism evidence="7 8">
    <name type="scientific">Eudromia elegans</name>
    <name type="common">Elegant crested-tinamou</name>
    <dbReference type="NCBI Taxonomy" id="8805"/>
    <lineage>
        <taxon>Eukaryota</taxon>
        <taxon>Metazoa</taxon>
        <taxon>Chordata</taxon>
        <taxon>Craniata</taxon>
        <taxon>Vertebrata</taxon>
        <taxon>Euteleostomi</taxon>
        <taxon>Archelosauria</taxon>
        <taxon>Archosauria</taxon>
        <taxon>Dinosauria</taxon>
        <taxon>Saurischia</taxon>
        <taxon>Theropoda</taxon>
        <taxon>Coelurosauria</taxon>
        <taxon>Aves</taxon>
        <taxon>Palaeognathae</taxon>
        <taxon>Tinamiformes</taxon>
        <taxon>Tinamidae</taxon>
        <taxon>Eudromia</taxon>
    </lineage>
</organism>
<keyword evidence="3" id="KW-0677">Repeat</keyword>
<dbReference type="GO" id="GO:0005509">
    <property type="term" value="F:calcium ion binding"/>
    <property type="evidence" value="ECO:0007669"/>
    <property type="project" value="InterPro"/>
</dbReference>
<sequence length="129" mass="13568">DVDECGTEMAHCRANQFCVNTEGSYECRDCSTACIGCMGAGPARCKKCNKGYRRDGAKCLGECPPGTGCRRPRVPCPSPACVSADVDECASAEEPVCGGAQEVCENTEGGYRCVCAAGHVRRDGQCVED</sequence>
<evidence type="ECO:0000256" key="1">
    <source>
        <dbReference type="ARBA" id="ARBA00005897"/>
    </source>
</evidence>
<evidence type="ECO:0000259" key="6">
    <source>
        <dbReference type="PROSITE" id="PS50026"/>
    </source>
</evidence>
<evidence type="ECO:0000313" key="8">
    <source>
        <dbReference type="Proteomes" id="UP000533954"/>
    </source>
</evidence>
<dbReference type="SUPFAM" id="SSF57184">
    <property type="entry name" value="Growth factor receptor domain"/>
    <property type="match status" value="1"/>
</dbReference>
<protein>
    <submittedName>
        <fullName evidence="7">CREL1 protein</fullName>
    </submittedName>
</protein>
<evidence type="ECO:0000256" key="4">
    <source>
        <dbReference type="ARBA" id="ARBA00023157"/>
    </source>
</evidence>
<evidence type="ECO:0000256" key="2">
    <source>
        <dbReference type="ARBA" id="ARBA00022536"/>
    </source>
</evidence>
<evidence type="ECO:0000256" key="3">
    <source>
        <dbReference type="ARBA" id="ARBA00022737"/>
    </source>
</evidence>
<dbReference type="InterPro" id="IPR006212">
    <property type="entry name" value="Furin_repeat"/>
</dbReference>
<proteinExistence type="inferred from homology"/>
<dbReference type="InterPro" id="IPR049883">
    <property type="entry name" value="NOTCH1_EGF-like"/>
</dbReference>
<feature type="domain" description="EGF-like" evidence="6">
    <location>
        <begin position="85"/>
        <end position="125"/>
    </location>
</feature>
<evidence type="ECO:0000313" key="7">
    <source>
        <dbReference type="EMBL" id="NXA44006.1"/>
    </source>
</evidence>
<dbReference type="InterPro" id="IPR009030">
    <property type="entry name" value="Growth_fac_rcpt_cys_sf"/>
</dbReference>
<keyword evidence="8" id="KW-1185">Reference proteome</keyword>
<dbReference type="InterPro" id="IPR000742">
    <property type="entry name" value="EGF"/>
</dbReference>
<dbReference type="CDD" id="cd00064">
    <property type="entry name" value="FU"/>
    <property type="match status" value="1"/>
</dbReference>
<feature type="non-terminal residue" evidence="7">
    <location>
        <position position="1"/>
    </location>
</feature>
<dbReference type="Gene3D" id="2.10.25.10">
    <property type="entry name" value="Laminin"/>
    <property type="match status" value="2"/>
</dbReference>
<dbReference type="InterPro" id="IPR001881">
    <property type="entry name" value="EGF-like_Ca-bd_dom"/>
</dbReference>
<name>A0A7K7VTW5_EUDEL</name>
<dbReference type="PROSITE" id="PS50026">
    <property type="entry name" value="EGF_3"/>
    <property type="match status" value="1"/>
</dbReference>
<dbReference type="Proteomes" id="UP000533954">
    <property type="component" value="Unassembled WGS sequence"/>
</dbReference>
<gene>
    <name evidence="7" type="primary">Creld1</name>
    <name evidence="7" type="ORF">EUDELE_R09949</name>
</gene>
<keyword evidence="2 5" id="KW-0245">EGF-like domain</keyword>
<dbReference type="InterPro" id="IPR000152">
    <property type="entry name" value="EGF-type_Asp/Asn_hydroxyl_site"/>
</dbReference>
<comment type="caution">
    <text evidence="7">The sequence shown here is derived from an EMBL/GenBank/DDBJ whole genome shotgun (WGS) entry which is preliminary data.</text>
</comment>
<dbReference type="SMART" id="SM00261">
    <property type="entry name" value="FU"/>
    <property type="match status" value="1"/>
</dbReference>
<dbReference type="PROSITE" id="PS01187">
    <property type="entry name" value="EGF_CA"/>
    <property type="match status" value="2"/>
</dbReference>
<dbReference type="Pfam" id="PF07645">
    <property type="entry name" value="EGF_CA"/>
    <property type="match status" value="2"/>
</dbReference>
<dbReference type="EMBL" id="VZSX01000392">
    <property type="protein sequence ID" value="NXA44006.1"/>
    <property type="molecule type" value="Genomic_DNA"/>
</dbReference>
<dbReference type="AlphaFoldDB" id="A0A7K7VTW5"/>
<dbReference type="InterPro" id="IPR018097">
    <property type="entry name" value="EGF_Ca-bd_CS"/>
</dbReference>
<dbReference type="SMART" id="SM00179">
    <property type="entry name" value="EGF_CA"/>
    <property type="match status" value="2"/>
</dbReference>
<evidence type="ECO:0000256" key="5">
    <source>
        <dbReference type="PROSITE-ProRule" id="PRU00076"/>
    </source>
</evidence>
<comment type="caution">
    <text evidence="5">Lacks conserved residue(s) required for the propagation of feature annotation.</text>
</comment>
<feature type="non-terminal residue" evidence="7">
    <location>
        <position position="129"/>
    </location>
</feature>
<dbReference type="PROSITE" id="PS00010">
    <property type="entry name" value="ASX_HYDROXYL"/>
    <property type="match status" value="1"/>
</dbReference>
<comment type="similarity">
    <text evidence="1">Belongs to the CRELD family.</text>
</comment>
<dbReference type="OrthoDB" id="10045365at2759"/>
<accession>A0A7K7VTW5</accession>
<keyword evidence="4" id="KW-1015">Disulfide bond</keyword>
<reference evidence="7 8" key="1">
    <citation type="submission" date="2019-09" db="EMBL/GenBank/DDBJ databases">
        <title>Bird 10,000 Genomes (B10K) Project - Family phase.</title>
        <authorList>
            <person name="Zhang G."/>
        </authorList>
    </citation>
    <scope>NUCLEOTIDE SEQUENCE [LARGE SCALE GENOMIC DNA]</scope>
    <source>
        <strain evidence="7">B10K-LSUMZ-16893</strain>
    </source>
</reference>